<reference evidence="1 2" key="1">
    <citation type="submission" date="2017-11" db="EMBL/GenBank/DDBJ databases">
        <title>The complete genome sequence and comparative genome analysis of Yersinia enterocolitica strain LC20.</title>
        <authorList>
            <person name="Shi G."/>
            <person name="Su M."/>
            <person name="Liang J."/>
            <person name="Gu W."/>
            <person name="Xiao Y."/>
            <person name="Zhang Z."/>
            <person name="Qiu H."/>
            <person name="Duan R."/>
            <person name="Zhang Z."/>
            <person name="Li Y."/>
            <person name="Zhang X."/>
            <person name="Ling Y."/>
            <person name="Song L."/>
            <person name="Chen M."/>
            <person name="Zhao Y."/>
            <person name="Wu J."/>
            <person name="Jing H."/>
            <person name="Xiao J."/>
            <person name="Wang X."/>
        </authorList>
    </citation>
    <scope>NUCLEOTIDE SEQUENCE [LARGE SCALE GENOMIC DNA]</scope>
    <source>
        <strain evidence="1 2">LC20</strain>
    </source>
</reference>
<evidence type="ECO:0000313" key="2">
    <source>
        <dbReference type="Proteomes" id="UP000230961"/>
    </source>
</evidence>
<dbReference type="EMBL" id="CP007448">
    <property type="protein sequence ID" value="ATX62925.1"/>
    <property type="molecule type" value="Genomic_DNA"/>
</dbReference>
<organism evidence="1 2">
    <name type="scientific">Yersinia enterocolitica LC20</name>
    <dbReference type="NCBI Taxonomy" id="1443113"/>
    <lineage>
        <taxon>Bacteria</taxon>
        <taxon>Pseudomonadati</taxon>
        <taxon>Pseudomonadota</taxon>
        <taxon>Gammaproteobacteria</taxon>
        <taxon>Enterobacterales</taxon>
        <taxon>Yersiniaceae</taxon>
        <taxon>Yersinia</taxon>
    </lineage>
</organism>
<protein>
    <submittedName>
        <fullName evidence="1">Uncharacterized protein</fullName>
    </submittedName>
</protein>
<dbReference type="Proteomes" id="UP000230961">
    <property type="component" value="Chromosome"/>
</dbReference>
<gene>
    <name evidence="1" type="ORF">LC20_08270</name>
</gene>
<dbReference type="AlphaFoldDB" id="A0A7U5PGU8"/>
<dbReference type="KEGG" id="yel:LC20_08270"/>
<proteinExistence type="predicted"/>
<accession>A0A7U5PGU8</accession>
<evidence type="ECO:0000313" key="1">
    <source>
        <dbReference type="EMBL" id="ATX62925.1"/>
    </source>
</evidence>
<sequence length="79" mass="9005">MKIPLFSTGCIAVLSFMQVEYVHAITATEFLVQNKKIACQNYWSNKHWSVKSNLAAYSSIMDPVTALKLHHIQQNYKAC</sequence>
<name>A0A7U5PGU8_YEREN</name>